<dbReference type="Pfam" id="PF19127">
    <property type="entry name" value="Choline_bind_3"/>
    <property type="match status" value="4"/>
</dbReference>
<evidence type="ECO:0000313" key="6">
    <source>
        <dbReference type="Proteomes" id="UP000823895"/>
    </source>
</evidence>
<dbReference type="AlphaFoldDB" id="A0A9D2P6G3"/>
<comment type="caution">
    <text evidence="5">The sequence shown here is derived from an EMBL/GenBank/DDBJ whole genome shotgun (WGS) entry which is preliminary data.</text>
</comment>
<dbReference type="Gene3D" id="3.20.20.80">
    <property type="entry name" value="Glycosidases"/>
    <property type="match status" value="1"/>
</dbReference>
<evidence type="ECO:0000256" key="2">
    <source>
        <dbReference type="ARBA" id="ARBA00022737"/>
    </source>
</evidence>
<feature type="signal peptide" evidence="4">
    <location>
        <begin position="1"/>
        <end position="28"/>
    </location>
</feature>
<comment type="similarity">
    <text evidence="1">Belongs to the glycosyl hydrolase 25 family.</text>
</comment>
<dbReference type="PROSITE" id="PS51904">
    <property type="entry name" value="GLYCOSYL_HYDROL_F25_2"/>
    <property type="match status" value="1"/>
</dbReference>
<dbReference type="Pfam" id="PF01183">
    <property type="entry name" value="Glyco_hydro_25"/>
    <property type="match status" value="1"/>
</dbReference>
<dbReference type="SUPFAM" id="SSF51445">
    <property type="entry name" value="(Trans)glycosidases"/>
    <property type="match status" value="1"/>
</dbReference>
<dbReference type="Gene3D" id="2.10.270.10">
    <property type="entry name" value="Cholin Binding"/>
    <property type="match status" value="4"/>
</dbReference>
<evidence type="ECO:0000256" key="1">
    <source>
        <dbReference type="ARBA" id="ARBA00010646"/>
    </source>
</evidence>
<gene>
    <name evidence="5" type="ORF">H9756_12385</name>
</gene>
<keyword evidence="4" id="KW-0732">Signal</keyword>
<dbReference type="CDD" id="cd06414">
    <property type="entry name" value="GH25_LytC-like"/>
    <property type="match status" value="1"/>
</dbReference>
<dbReference type="InterPro" id="IPR018337">
    <property type="entry name" value="Cell_wall/Cho-bd_repeat"/>
</dbReference>
<dbReference type="SUPFAM" id="SSF69360">
    <property type="entry name" value="Cell wall binding repeat"/>
    <property type="match status" value="2"/>
</dbReference>
<name>A0A9D2P6G3_9FIRM</name>
<dbReference type="InterPro" id="IPR017853">
    <property type="entry name" value="GH"/>
</dbReference>
<dbReference type="PANTHER" id="PTHR34135:SF2">
    <property type="entry name" value="LYSOZYME"/>
    <property type="match status" value="1"/>
</dbReference>
<dbReference type="GO" id="GO:0003796">
    <property type="term" value="F:lysozyme activity"/>
    <property type="evidence" value="ECO:0007669"/>
    <property type="project" value="InterPro"/>
</dbReference>
<dbReference type="Proteomes" id="UP000823895">
    <property type="component" value="Unassembled WGS sequence"/>
</dbReference>
<reference evidence="5" key="2">
    <citation type="submission" date="2021-04" db="EMBL/GenBank/DDBJ databases">
        <authorList>
            <person name="Gilroy R."/>
        </authorList>
    </citation>
    <scope>NUCLEOTIDE SEQUENCE</scope>
    <source>
        <strain evidence="5">CHK165-2605</strain>
    </source>
</reference>
<evidence type="ECO:0008006" key="7">
    <source>
        <dbReference type="Google" id="ProtNLM"/>
    </source>
</evidence>
<dbReference type="InterPro" id="IPR002053">
    <property type="entry name" value="Glyco_hydro_25"/>
</dbReference>
<dbReference type="GO" id="GO:0016998">
    <property type="term" value="P:cell wall macromolecule catabolic process"/>
    <property type="evidence" value="ECO:0007669"/>
    <property type="project" value="InterPro"/>
</dbReference>
<accession>A0A9D2P6G3</accession>
<evidence type="ECO:0000256" key="4">
    <source>
        <dbReference type="SAM" id="SignalP"/>
    </source>
</evidence>
<protein>
    <recommendedName>
        <fullName evidence="7">Toxin A</fullName>
    </recommendedName>
</protein>
<feature type="chain" id="PRO_5038909627" description="Toxin A" evidence="4">
    <location>
        <begin position="29"/>
        <end position="600"/>
    </location>
</feature>
<reference evidence="5" key="1">
    <citation type="journal article" date="2021" name="PeerJ">
        <title>Extensive microbial diversity within the chicken gut microbiome revealed by metagenomics and culture.</title>
        <authorList>
            <person name="Gilroy R."/>
            <person name="Ravi A."/>
            <person name="Getino M."/>
            <person name="Pursley I."/>
            <person name="Horton D.L."/>
            <person name="Alikhan N.F."/>
            <person name="Baker D."/>
            <person name="Gharbi K."/>
            <person name="Hall N."/>
            <person name="Watson M."/>
            <person name="Adriaenssens E.M."/>
            <person name="Foster-Nyarko E."/>
            <person name="Jarju S."/>
            <person name="Secka A."/>
            <person name="Antonio M."/>
            <person name="Oren A."/>
            <person name="Chaudhuri R.R."/>
            <person name="La Ragione R."/>
            <person name="Hildebrand F."/>
            <person name="Pallen M.J."/>
        </authorList>
    </citation>
    <scope>NUCLEOTIDE SEQUENCE</scope>
    <source>
        <strain evidence="5">CHK165-2605</strain>
    </source>
</reference>
<dbReference type="EMBL" id="DWWI01000261">
    <property type="protein sequence ID" value="HJC44449.1"/>
    <property type="molecule type" value="Genomic_DNA"/>
</dbReference>
<sequence length="600" mass="68409">MTRRKGQRILAILLLLSIVGTDVRVASATEFTENVEDQTEKEEEVKKMAAENGGQQVEDSQSEALSDLDISNGNKEENGVSENNPEKGDKANSWRYKDGEQISSKERYSQYTTWPTDVPGAVGYGIDVSEHQGVINWSKVQAAGVEYAIIRCGYGQDQEEQDDDYWYVNANACKQYGIPFSTYLYSYADTVAKAQSEARHVLRLVSGYDLSYPIYYDLEESSIRSKLSTTQIADVAEAFCDIIESAGYEVAVYANTDWFTNYLTDSRFAQWDKWVAQYNTSCTYAGEYNMWQCSSQGIVNGISGNVDLNIDLGASITAQRNIVVIDGKIYGYEGKTQLFGAQKIGDSWYYFDSGQDGAAYIGWRKDGDKIYYYDEEGHLAQGAKKIGSYWYYFSENGNMYTGWRKDGEKTYYYDAEGHLAQGAQKIGSHWYFFSGNGNMYTGWRKDGEKIYYYDAEGHLAQGAQKIGSYWYYFSGNGNMYTGWRKDGEKTYYYDEEGHLAQGAKKIGSYWYYFSGNGNMYTGWRKDGEKTYYYDAEGHLAQGAKKIGSYWYYFSGNGNMYIGWRKDGSKTYYYNEEGHLAQKATKIDGKWYYFSSNGELQ</sequence>
<dbReference type="PANTHER" id="PTHR34135">
    <property type="entry name" value="LYSOZYME"/>
    <property type="match status" value="1"/>
</dbReference>
<proteinExistence type="inferred from homology"/>
<feature type="compositionally biased region" description="Basic and acidic residues" evidence="3">
    <location>
        <begin position="74"/>
        <end position="98"/>
    </location>
</feature>
<dbReference type="GO" id="GO:0016052">
    <property type="term" value="P:carbohydrate catabolic process"/>
    <property type="evidence" value="ECO:0007669"/>
    <property type="project" value="TreeGrafter"/>
</dbReference>
<keyword evidence="2" id="KW-0677">Repeat</keyword>
<dbReference type="Pfam" id="PF01473">
    <property type="entry name" value="Choline_bind_1"/>
    <property type="match status" value="5"/>
</dbReference>
<evidence type="ECO:0000256" key="3">
    <source>
        <dbReference type="SAM" id="MobiDB-lite"/>
    </source>
</evidence>
<dbReference type="GO" id="GO:0009253">
    <property type="term" value="P:peptidoglycan catabolic process"/>
    <property type="evidence" value="ECO:0007669"/>
    <property type="project" value="InterPro"/>
</dbReference>
<feature type="region of interest" description="Disordered" evidence="3">
    <location>
        <begin position="34"/>
        <end position="98"/>
    </location>
</feature>
<evidence type="ECO:0000313" key="5">
    <source>
        <dbReference type="EMBL" id="HJC44449.1"/>
    </source>
</evidence>
<organism evidence="5 6">
    <name type="scientific">Candidatus Mediterraneibacter gallistercoris</name>
    <dbReference type="NCBI Taxonomy" id="2838671"/>
    <lineage>
        <taxon>Bacteria</taxon>
        <taxon>Bacillati</taxon>
        <taxon>Bacillota</taxon>
        <taxon>Clostridia</taxon>
        <taxon>Lachnospirales</taxon>
        <taxon>Lachnospiraceae</taxon>
        <taxon>Mediterraneibacter</taxon>
    </lineage>
</organism>
<feature type="compositionally biased region" description="Polar residues" evidence="3">
    <location>
        <begin position="53"/>
        <end position="73"/>
    </location>
</feature>